<evidence type="ECO:0000313" key="2">
    <source>
        <dbReference type="EMBL" id="MEX1666516.1"/>
    </source>
</evidence>
<organism evidence="2 3">
    <name type="scientific">Zhongshania arctica</name>
    <dbReference type="NCBI Taxonomy" id="3238302"/>
    <lineage>
        <taxon>Bacteria</taxon>
        <taxon>Pseudomonadati</taxon>
        <taxon>Pseudomonadota</taxon>
        <taxon>Gammaproteobacteria</taxon>
        <taxon>Cellvibrionales</taxon>
        <taxon>Spongiibacteraceae</taxon>
        <taxon>Zhongshania</taxon>
    </lineage>
</organism>
<sequence>MTRLAHRHRLSLLTVLLLCLSWSLWLQGNHVHIADHTAVDACVVCHYNAASVPSSPSTPEIIRTVAFVSAVMLITSIGPLLKLRPPVRAPPAKSIVA</sequence>
<keyword evidence="1" id="KW-0472">Membrane</keyword>
<feature type="transmembrane region" description="Helical" evidence="1">
    <location>
        <begin position="61"/>
        <end position="81"/>
    </location>
</feature>
<keyword evidence="1" id="KW-1133">Transmembrane helix</keyword>
<evidence type="ECO:0000256" key="1">
    <source>
        <dbReference type="SAM" id="Phobius"/>
    </source>
</evidence>
<keyword evidence="3" id="KW-1185">Reference proteome</keyword>
<accession>A0ABV3TY14</accession>
<protein>
    <submittedName>
        <fullName evidence="2">Uncharacterized protein</fullName>
    </submittedName>
</protein>
<gene>
    <name evidence="2" type="ORF">AB4875_13565</name>
</gene>
<keyword evidence="1" id="KW-0812">Transmembrane</keyword>
<reference evidence="2 3" key="1">
    <citation type="journal article" date="2011" name="Int. J. Syst. Evol. Microbiol.">
        <title>Zhongshania antarctica gen. nov., sp. nov. and Zhongshania guokunii sp. nov., gammaproteobacteria respectively isolated from coastal attached (fast) ice and surface seawater of the Antarctic.</title>
        <authorList>
            <person name="Li H.J."/>
            <person name="Zhang X.Y."/>
            <person name="Chen C.X."/>
            <person name="Zhang Y.J."/>
            <person name="Gao Z.M."/>
            <person name="Yu Y."/>
            <person name="Chen X.L."/>
            <person name="Chen B."/>
            <person name="Zhang Y.Z."/>
        </authorList>
    </citation>
    <scope>NUCLEOTIDE SEQUENCE [LARGE SCALE GENOMIC DNA]</scope>
    <source>
        <strain evidence="2 3">R06B22</strain>
    </source>
</reference>
<dbReference type="Proteomes" id="UP001557484">
    <property type="component" value="Unassembled WGS sequence"/>
</dbReference>
<evidence type="ECO:0000313" key="3">
    <source>
        <dbReference type="Proteomes" id="UP001557484"/>
    </source>
</evidence>
<comment type="caution">
    <text evidence="2">The sequence shown here is derived from an EMBL/GenBank/DDBJ whole genome shotgun (WGS) entry which is preliminary data.</text>
</comment>
<proteinExistence type="predicted"/>
<name>A0ABV3TY14_9GAMM</name>
<dbReference type="RefSeq" id="WP_368376591.1">
    <property type="nucleotide sequence ID" value="NZ_JBFRYB010000001.1"/>
</dbReference>
<dbReference type="EMBL" id="JBFRYB010000001">
    <property type="protein sequence ID" value="MEX1666516.1"/>
    <property type="molecule type" value="Genomic_DNA"/>
</dbReference>